<evidence type="ECO:0000313" key="1">
    <source>
        <dbReference type="EMBL" id="OMH85842.1"/>
    </source>
</evidence>
<organism evidence="1 2">
    <name type="scientific">Zancudomyces culisetae</name>
    <name type="common">Gut fungus</name>
    <name type="synonym">Smittium culisetae</name>
    <dbReference type="NCBI Taxonomy" id="1213189"/>
    <lineage>
        <taxon>Eukaryota</taxon>
        <taxon>Fungi</taxon>
        <taxon>Fungi incertae sedis</taxon>
        <taxon>Zoopagomycota</taxon>
        <taxon>Kickxellomycotina</taxon>
        <taxon>Harpellomycetes</taxon>
        <taxon>Harpellales</taxon>
        <taxon>Legeriomycetaceae</taxon>
        <taxon>Zancudomyces</taxon>
    </lineage>
</organism>
<sequence>MLQELKAKKNKGLYDSNVERILQKNYAASSWRLGKWDDDLDELNGDKLFSISNENNKTNGAYGNNERLYDFDSSVNSILTNLSKLIKFDFISGYQSYSGNVDTMQIKKMINKDIDAARLMIVTNTEDLNGTNQVDEMNTKLHLLADIEITKKSTWTVESQGYNGFAKHLRSKRANLVSSLTIIDHVNEKISAGRSPNPKLRTNWCVTIT</sequence>
<gene>
    <name evidence="1" type="ORF">AX774_g601</name>
</gene>
<evidence type="ECO:0000313" key="2">
    <source>
        <dbReference type="Proteomes" id="UP000188320"/>
    </source>
</evidence>
<reference evidence="2" key="1">
    <citation type="submission" date="2017-01" db="EMBL/GenBank/DDBJ databases">
        <authorList>
            <person name="Wang Y."/>
            <person name="White M."/>
            <person name="Kvist S."/>
            <person name="Moncalvo J.-M."/>
        </authorList>
    </citation>
    <scope>NUCLEOTIDE SEQUENCE [LARGE SCALE GENOMIC DNA]</scope>
    <source>
        <strain evidence="2">COL-18-3</strain>
    </source>
</reference>
<protein>
    <submittedName>
        <fullName evidence="1">Uncharacterized protein</fullName>
    </submittedName>
</protein>
<dbReference type="EMBL" id="LSSK01000040">
    <property type="protein sequence ID" value="OMH85842.1"/>
    <property type="molecule type" value="Genomic_DNA"/>
</dbReference>
<comment type="caution">
    <text evidence="1">The sequence shown here is derived from an EMBL/GenBank/DDBJ whole genome shotgun (WGS) entry which is preliminary data.</text>
</comment>
<keyword evidence="2" id="KW-1185">Reference proteome</keyword>
<dbReference type="Proteomes" id="UP000188320">
    <property type="component" value="Unassembled WGS sequence"/>
</dbReference>
<proteinExistence type="predicted"/>
<name>A0A1R1PY32_ZANCU</name>
<accession>A0A1R1PY32</accession>
<dbReference type="AlphaFoldDB" id="A0A1R1PY32"/>